<dbReference type="AlphaFoldDB" id="E0RX23"/>
<keyword evidence="3" id="KW-1185">Reference proteome</keyword>
<dbReference type="Pfam" id="PF04443">
    <property type="entry name" value="LuxE"/>
    <property type="match status" value="1"/>
</dbReference>
<evidence type="ECO:0000313" key="3">
    <source>
        <dbReference type="Proteomes" id="UP000001299"/>
    </source>
</evidence>
<dbReference type="RefSeq" id="WP_013281584.1">
    <property type="nucleotide sequence ID" value="NC_014387.1"/>
</dbReference>
<dbReference type="Proteomes" id="UP000001299">
    <property type="component" value="Chromosome 1"/>
</dbReference>
<dbReference type="SUPFAM" id="SSF56801">
    <property type="entry name" value="Acetyl-CoA synthetase-like"/>
    <property type="match status" value="1"/>
</dbReference>
<sequence>MIFEELYNYQPYALEVSDKEKLLLPYLNELSNYHYHNCQEYRNVIDVLLGGYKEAGTILDVPFLPVRLFKELDLYSVNRDEIIKVMTSSGTTGSQPSRIYLDKETAARQQKVMIKILSDFIGTKRLPMLIIDNKSVLRDRTMLAVRGAAILGFSIAGSDRFFALKEDMSFDINGVKEFIDKHHDEKILIFGFTSMIWQFFYKAFGDREISFENSILIHGGGWKKLELEKVNNDRFKECLKERFGISRVHDYYGMVEQTGCIYMECEYGHLHVSNYSDVIIRRKEDFSEAEVGESGLIQVISTIPISYPGHSILTEDMGMILGHDDCPCGRKGKYIKLLGRVKQAEIRGCSDVY</sequence>
<dbReference type="GO" id="GO:0047474">
    <property type="term" value="F:long-chain fatty acid--protein ligase activity"/>
    <property type="evidence" value="ECO:0007669"/>
    <property type="project" value="InterPro"/>
</dbReference>
<dbReference type="Gene3D" id="3.40.50.12780">
    <property type="entry name" value="N-terminal domain of ligase-like"/>
    <property type="match status" value="1"/>
</dbReference>
<dbReference type="InterPro" id="IPR007534">
    <property type="entry name" value="LuxE"/>
</dbReference>
<accession>E0RX23</accession>
<reference evidence="2 3" key="1">
    <citation type="journal article" date="2010" name="PLoS ONE">
        <title>The glycobiome of the rumen bacterium Butyrivibrio proteoclasticus B316(T) highlights adaptation to a polysaccharide-rich environment.</title>
        <authorList>
            <person name="Kelly W.J."/>
            <person name="Leahy S.C."/>
            <person name="Altermann E."/>
            <person name="Yeoman C.J."/>
            <person name="Dunne J.C."/>
            <person name="Kong Z."/>
            <person name="Pacheco D.M."/>
            <person name="Li D."/>
            <person name="Noel S.J."/>
            <person name="Moon C.D."/>
            <person name="Cookson A.L."/>
            <person name="Attwood G.T."/>
        </authorList>
    </citation>
    <scope>NUCLEOTIDE SEQUENCE [LARGE SCALE GENOMIC DNA]</scope>
    <source>
        <strain evidence="3">ATCC 51982 / DSM 14932 / B316</strain>
    </source>
</reference>
<dbReference type="eggNOG" id="COG1541">
    <property type="taxonomic scope" value="Bacteria"/>
</dbReference>
<dbReference type="GO" id="GO:0008218">
    <property type="term" value="P:bioluminescence"/>
    <property type="evidence" value="ECO:0007669"/>
    <property type="project" value="InterPro"/>
</dbReference>
<evidence type="ECO:0000259" key="1">
    <source>
        <dbReference type="Pfam" id="PF04443"/>
    </source>
</evidence>
<dbReference type="STRING" id="515622.bpr_I2198"/>
<feature type="domain" description="Acyl-protein synthetase LuxE" evidence="1">
    <location>
        <begin position="7"/>
        <end position="352"/>
    </location>
</feature>
<dbReference type="InterPro" id="IPR042099">
    <property type="entry name" value="ANL_N_sf"/>
</dbReference>
<proteinExistence type="predicted"/>
<protein>
    <submittedName>
        <fullName evidence="2">Acyl-protein synthetase</fullName>
    </submittedName>
</protein>
<dbReference type="HOGENOM" id="CLU_051326_0_0_9"/>
<dbReference type="EMBL" id="CP001810">
    <property type="protein sequence ID" value="ADL34931.1"/>
    <property type="molecule type" value="Genomic_DNA"/>
</dbReference>
<name>E0RX23_BUTPB</name>
<gene>
    <name evidence="2" type="ordered locus">bpr_I2198</name>
</gene>
<dbReference type="KEGG" id="bpb:bpr_I2198"/>
<evidence type="ECO:0000313" key="2">
    <source>
        <dbReference type="EMBL" id="ADL34931.1"/>
    </source>
</evidence>
<organism evidence="2 3">
    <name type="scientific">Butyrivibrio proteoclasticus (strain ATCC 51982 / DSM 14932 / B316)</name>
    <name type="common">Clostridium proteoclasticum</name>
    <dbReference type="NCBI Taxonomy" id="515622"/>
    <lineage>
        <taxon>Bacteria</taxon>
        <taxon>Bacillati</taxon>
        <taxon>Bacillota</taxon>
        <taxon>Clostridia</taxon>
        <taxon>Lachnospirales</taxon>
        <taxon>Lachnospiraceae</taxon>
        <taxon>Butyrivibrio</taxon>
    </lineage>
</organism>